<dbReference type="EMBL" id="ML975320">
    <property type="protein sequence ID" value="KAF1833336.1"/>
    <property type="molecule type" value="Genomic_DNA"/>
</dbReference>
<evidence type="ECO:0000256" key="1">
    <source>
        <dbReference type="SAM" id="MobiDB-lite"/>
    </source>
</evidence>
<dbReference type="AlphaFoldDB" id="A0A6A5KBR6"/>
<organism evidence="2 3">
    <name type="scientific">Decorospora gaudefroyi</name>
    <dbReference type="NCBI Taxonomy" id="184978"/>
    <lineage>
        <taxon>Eukaryota</taxon>
        <taxon>Fungi</taxon>
        <taxon>Dikarya</taxon>
        <taxon>Ascomycota</taxon>
        <taxon>Pezizomycotina</taxon>
        <taxon>Dothideomycetes</taxon>
        <taxon>Pleosporomycetidae</taxon>
        <taxon>Pleosporales</taxon>
        <taxon>Pleosporineae</taxon>
        <taxon>Pleosporaceae</taxon>
        <taxon>Decorospora</taxon>
    </lineage>
</organism>
<feature type="compositionally biased region" description="Polar residues" evidence="1">
    <location>
        <begin position="170"/>
        <end position="182"/>
    </location>
</feature>
<proteinExistence type="predicted"/>
<keyword evidence="3" id="KW-1185">Reference proteome</keyword>
<evidence type="ECO:0000313" key="2">
    <source>
        <dbReference type="EMBL" id="KAF1833336.1"/>
    </source>
</evidence>
<gene>
    <name evidence="2" type="ORF">BDW02DRAFT_383224</name>
</gene>
<feature type="compositionally biased region" description="Polar residues" evidence="1">
    <location>
        <begin position="1"/>
        <end position="24"/>
    </location>
</feature>
<sequence length="191" mass="21447">MTQGHQNSWRASHQNDQANPQLKNLQADDQIAPTGVSSSVHDLQRWARMTASMPQHAPQRLRLRIHDDATRLRIQKRYGDGARKDEDDAFPPLLQARTQSNARKRPHSPSPDRTAVGAGPVSYVQAIKRRRSPSRERSPGSMTSAYAATRRSLRTDARSRDGEEDEDAYAQSSEWSFPSSQGEKGGDEMEK</sequence>
<dbReference type="Proteomes" id="UP000800040">
    <property type="component" value="Unassembled WGS sequence"/>
</dbReference>
<reference evidence="2" key="1">
    <citation type="submission" date="2020-01" db="EMBL/GenBank/DDBJ databases">
        <authorList>
            <consortium name="DOE Joint Genome Institute"/>
            <person name="Haridas S."/>
            <person name="Albert R."/>
            <person name="Binder M."/>
            <person name="Bloem J."/>
            <person name="Labutti K."/>
            <person name="Salamov A."/>
            <person name="Andreopoulos B."/>
            <person name="Baker S.E."/>
            <person name="Barry K."/>
            <person name="Bills G."/>
            <person name="Bluhm B.H."/>
            <person name="Cannon C."/>
            <person name="Castanera R."/>
            <person name="Culley D.E."/>
            <person name="Daum C."/>
            <person name="Ezra D."/>
            <person name="Gonzalez J.B."/>
            <person name="Henrissat B."/>
            <person name="Kuo A."/>
            <person name="Liang C."/>
            <person name="Lipzen A."/>
            <person name="Lutzoni F."/>
            <person name="Magnuson J."/>
            <person name="Mondo S."/>
            <person name="Nolan M."/>
            <person name="Ohm R."/>
            <person name="Pangilinan J."/>
            <person name="Park H.-J."/>
            <person name="Ramirez L."/>
            <person name="Alfaro M."/>
            <person name="Sun H."/>
            <person name="Tritt A."/>
            <person name="Yoshinaga Y."/>
            <person name="Zwiers L.-H."/>
            <person name="Turgeon B.G."/>
            <person name="Goodwin S.B."/>
            <person name="Spatafora J.W."/>
            <person name="Crous P.W."/>
            <person name="Grigoriev I.V."/>
        </authorList>
    </citation>
    <scope>NUCLEOTIDE SEQUENCE</scope>
    <source>
        <strain evidence="2">P77</strain>
    </source>
</reference>
<dbReference type="OrthoDB" id="3678528at2759"/>
<accession>A0A6A5KBR6</accession>
<protein>
    <submittedName>
        <fullName evidence="2">Uncharacterized protein</fullName>
    </submittedName>
</protein>
<name>A0A6A5KBR6_9PLEO</name>
<feature type="compositionally biased region" description="Basic and acidic residues" evidence="1">
    <location>
        <begin position="64"/>
        <end position="86"/>
    </location>
</feature>
<feature type="region of interest" description="Disordered" evidence="1">
    <location>
        <begin position="1"/>
        <end position="191"/>
    </location>
</feature>
<evidence type="ECO:0000313" key="3">
    <source>
        <dbReference type="Proteomes" id="UP000800040"/>
    </source>
</evidence>